<dbReference type="InterPro" id="IPR028910">
    <property type="entry name" value="Tox-PL-2_dom"/>
</dbReference>
<reference evidence="2 3" key="1">
    <citation type="submission" date="2012-06" db="EMBL/GenBank/DDBJ databases">
        <title>Finished chromosome of genome of Cylindrospermum stagnale PCC 7417.</title>
        <authorList>
            <consortium name="US DOE Joint Genome Institute"/>
            <person name="Gugger M."/>
            <person name="Coursin T."/>
            <person name="Rippka R."/>
            <person name="Tandeau De Marsac N."/>
            <person name="Huntemann M."/>
            <person name="Wei C.-L."/>
            <person name="Han J."/>
            <person name="Detter J.C."/>
            <person name="Han C."/>
            <person name="Tapia R."/>
            <person name="Chen A."/>
            <person name="Kyrpides N."/>
            <person name="Mavromatis K."/>
            <person name="Markowitz V."/>
            <person name="Szeto E."/>
            <person name="Ivanova N."/>
            <person name="Pagani I."/>
            <person name="Pati A."/>
            <person name="Goodwin L."/>
            <person name="Nordberg H.P."/>
            <person name="Cantor M.N."/>
            <person name="Hua S.X."/>
            <person name="Woyke T."/>
            <person name="Kerfeld C.A."/>
        </authorList>
    </citation>
    <scope>NUCLEOTIDE SEQUENCE [LARGE SCALE GENOMIC DNA]</scope>
    <source>
        <strain evidence="2 3">PCC 7417</strain>
    </source>
</reference>
<sequence length="125" mass="14488">MRSISVEQIYQLKEIVRNYKNLECVECAQNIQDYLISQGVQGKRIKLYTGSAIGRNSYIYDESVSGDAISVNGRHQAIAIIIDELEMIFDNHHPDGITREQWLANLLFYNKLYHGQQFQVTEETF</sequence>
<dbReference type="AlphaFoldDB" id="K9WUF0"/>
<dbReference type="Pfam" id="PF15643">
    <property type="entry name" value="Tox-PL-2"/>
    <property type="match status" value="1"/>
</dbReference>
<dbReference type="STRING" id="56107.Cylst_0810"/>
<dbReference type="EMBL" id="CP003642">
    <property type="protein sequence ID" value="AFZ23137.1"/>
    <property type="molecule type" value="Genomic_DNA"/>
</dbReference>
<evidence type="ECO:0000313" key="3">
    <source>
        <dbReference type="Proteomes" id="UP000010475"/>
    </source>
</evidence>
<keyword evidence="3" id="KW-1185">Reference proteome</keyword>
<proteinExistence type="predicted"/>
<dbReference type="RefSeq" id="WP_015206393.1">
    <property type="nucleotide sequence ID" value="NC_019757.1"/>
</dbReference>
<dbReference type="HOGENOM" id="CLU_151189_0_0_3"/>
<feature type="domain" description="Tox-PL-2" evidence="1">
    <location>
        <begin position="7"/>
        <end position="106"/>
    </location>
</feature>
<dbReference type="KEGG" id="csg:Cylst_0810"/>
<gene>
    <name evidence="2" type="ORF">Cylst_0810</name>
</gene>
<evidence type="ECO:0000313" key="2">
    <source>
        <dbReference type="EMBL" id="AFZ23137.1"/>
    </source>
</evidence>
<dbReference type="eggNOG" id="ENOG5033HNA">
    <property type="taxonomic scope" value="Bacteria"/>
</dbReference>
<dbReference type="Proteomes" id="UP000010475">
    <property type="component" value="Chromosome"/>
</dbReference>
<organism evidence="2 3">
    <name type="scientific">Cylindrospermum stagnale PCC 7417</name>
    <dbReference type="NCBI Taxonomy" id="56107"/>
    <lineage>
        <taxon>Bacteria</taxon>
        <taxon>Bacillati</taxon>
        <taxon>Cyanobacteriota</taxon>
        <taxon>Cyanophyceae</taxon>
        <taxon>Nostocales</taxon>
        <taxon>Nostocaceae</taxon>
        <taxon>Cylindrospermum</taxon>
    </lineage>
</organism>
<evidence type="ECO:0000259" key="1">
    <source>
        <dbReference type="Pfam" id="PF15643"/>
    </source>
</evidence>
<name>K9WUF0_9NOST</name>
<protein>
    <recommendedName>
        <fullName evidence="1">Tox-PL-2 domain-containing protein</fullName>
    </recommendedName>
</protein>
<dbReference type="OrthoDB" id="486813at2"/>
<accession>K9WUF0</accession>